<reference evidence="1 2" key="1">
    <citation type="journal article" date="2020" name="G3 (Bethesda)">
        <title>Draft Genome of the Common Snapping Turtle, Chelydra serpentina, a Model for Phenotypic Plasticity in Reptiles.</title>
        <authorList>
            <person name="Das D."/>
            <person name="Singh S.K."/>
            <person name="Bierstedt J."/>
            <person name="Erickson A."/>
            <person name="Galli G.L.J."/>
            <person name="Crossley D.A. 2nd"/>
            <person name="Rhen T."/>
        </authorList>
    </citation>
    <scope>NUCLEOTIDE SEQUENCE [LARGE SCALE GENOMIC DNA]</scope>
    <source>
        <strain evidence="1">KW</strain>
    </source>
</reference>
<dbReference type="Gene3D" id="2.60.40.10">
    <property type="entry name" value="Immunoglobulins"/>
    <property type="match status" value="1"/>
</dbReference>
<accession>A0A8T1S0A6</accession>
<organism evidence="1 2">
    <name type="scientific">Chelydra serpentina</name>
    <name type="common">Snapping turtle</name>
    <name type="synonym">Testudo serpentina</name>
    <dbReference type="NCBI Taxonomy" id="8475"/>
    <lineage>
        <taxon>Eukaryota</taxon>
        <taxon>Metazoa</taxon>
        <taxon>Chordata</taxon>
        <taxon>Craniata</taxon>
        <taxon>Vertebrata</taxon>
        <taxon>Euteleostomi</taxon>
        <taxon>Archelosauria</taxon>
        <taxon>Testudinata</taxon>
        <taxon>Testudines</taxon>
        <taxon>Cryptodira</taxon>
        <taxon>Durocryptodira</taxon>
        <taxon>Americhelydia</taxon>
        <taxon>Chelydroidea</taxon>
        <taxon>Chelydridae</taxon>
        <taxon>Chelydra</taxon>
    </lineage>
</organism>
<keyword evidence="2" id="KW-1185">Reference proteome</keyword>
<dbReference type="Proteomes" id="UP000765507">
    <property type="component" value="Unassembled WGS sequence"/>
</dbReference>
<comment type="caution">
    <text evidence="1">The sequence shown here is derived from an EMBL/GenBank/DDBJ whole genome shotgun (WGS) entry which is preliminary data.</text>
</comment>
<gene>
    <name evidence="1" type="ORF">G0U57_004436</name>
</gene>
<evidence type="ECO:0000313" key="1">
    <source>
        <dbReference type="EMBL" id="KAG6921963.1"/>
    </source>
</evidence>
<sequence>MISRAPVTRVVFCKDGEEVSSQIGSEEEVDYNYVHPVSRGSTGNYSCRYEIKDSDNRVTRSQLSPAQHLSITGKRGDQHDKCNCPCNGRERIQMQIAQ</sequence>
<proteinExistence type="predicted"/>
<dbReference type="EMBL" id="JAHGAV010001593">
    <property type="protein sequence ID" value="KAG6921963.1"/>
    <property type="molecule type" value="Genomic_DNA"/>
</dbReference>
<evidence type="ECO:0000313" key="2">
    <source>
        <dbReference type="Proteomes" id="UP000765507"/>
    </source>
</evidence>
<dbReference type="AlphaFoldDB" id="A0A8T1S0A6"/>
<protein>
    <submittedName>
        <fullName evidence="1">Uncharacterized protein</fullName>
    </submittedName>
</protein>
<name>A0A8T1S0A6_CHESE</name>
<dbReference type="InterPro" id="IPR013783">
    <property type="entry name" value="Ig-like_fold"/>
</dbReference>